<keyword evidence="1" id="KW-0472">Membrane</keyword>
<evidence type="ECO:0000313" key="2">
    <source>
        <dbReference type="EMBL" id="OCT79107.1"/>
    </source>
</evidence>
<dbReference type="EMBL" id="CM004475">
    <property type="protein sequence ID" value="OCT79107.1"/>
    <property type="molecule type" value="Genomic_DNA"/>
</dbReference>
<evidence type="ECO:0000313" key="3">
    <source>
        <dbReference type="Proteomes" id="UP000694892"/>
    </source>
</evidence>
<dbReference type="AlphaFoldDB" id="A0A974CUN6"/>
<reference evidence="3" key="1">
    <citation type="journal article" date="2016" name="Nature">
        <title>Genome evolution in the allotetraploid frog Xenopus laevis.</title>
        <authorList>
            <person name="Session A.M."/>
            <person name="Uno Y."/>
            <person name="Kwon T."/>
            <person name="Chapman J.A."/>
            <person name="Toyoda A."/>
            <person name="Takahashi S."/>
            <person name="Fukui A."/>
            <person name="Hikosaka A."/>
            <person name="Suzuki A."/>
            <person name="Kondo M."/>
            <person name="van Heeringen S.J."/>
            <person name="Quigley I."/>
            <person name="Heinz S."/>
            <person name="Ogino H."/>
            <person name="Ochi H."/>
            <person name="Hellsten U."/>
            <person name="Lyons J.B."/>
            <person name="Simakov O."/>
            <person name="Putnam N."/>
            <person name="Stites J."/>
            <person name="Kuroki Y."/>
            <person name="Tanaka T."/>
            <person name="Michiue T."/>
            <person name="Watanabe M."/>
            <person name="Bogdanovic O."/>
            <person name="Lister R."/>
            <person name="Georgiou G."/>
            <person name="Paranjpe S.S."/>
            <person name="van Kruijsbergen I."/>
            <person name="Shu S."/>
            <person name="Carlson J."/>
            <person name="Kinoshita T."/>
            <person name="Ohta Y."/>
            <person name="Mawaribuchi S."/>
            <person name="Jenkins J."/>
            <person name="Grimwood J."/>
            <person name="Schmutz J."/>
            <person name="Mitros T."/>
            <person name="Mozaffari S.V."/>
            <person name="Suzuki Y."/>
            <person name="Haramoto Y."/>
            <person name="Yamamoto T.S."/>
            <person name="Takagi C."/>
            <person name="Heald R."/>
            <person name="Miller K."/>
            <person name="Haudenschild C."/>
            <person name="Kitzman J."/>
            <person name="Nakayama T."/>
            <person name="Izutsu Y."/>
            <person name="Robert J."/>
            <person name="Fortriede J."/>
            <person name="Burns K."/>
            <person name="Lotay V."/>
            <person name="Karimi K."/>
            <person name="Yasuoka Y."/>
            <person name="Dichmann D.S."/>
            <person name="Flajnik M.F."/>
            <person name="Houston D.W."/>
            <person name="Shendure J."/>
            <person name="DuPasquier L."/>
            <person name="Vize P.D."/>
            <person name="Zorn A.M."/>
            <person name="Ito M."/>
            <person name="Marcotte E.M."/>
            <person name="Wallingford J.B."/>
            <person name="Ito Y."/>
            <person name="Asashima M."/>
            <person name="Ueno N."/>
            <person name="Matsuda Y."/>
            <person name="Veenstra G.J."/>
            <person name="Fujiyama A."/>
            <person name="Harland R.M."/>
            <person name="Taira M."/>
            <person name="Rokhsar D.S."/>
        </authorList>
    </citation>
    <scope>NUCLEOTIDE SEQUENCE [LARGE SCALE GENOMIC DNA]</scope>
    <source>
        <strain evidence="3">J</strain>
    </source>
</reference>
<protein>
    <submittedName>
        <fullName evidence="2">Uncharacterized protein</fullName>
    </submittedName>
</protein>
<proteinExistence type="predicted"/>
<organism evidence="2 3">
    <name type="scientific">Xenopus laevis</name>
    <name type="common">African clawed frog</name>
    <dbReference type="NCBI Taxonomy" id="8355"/>
    <lineage>
        <taxon>Eukaryota</taxon>
        <taxon>Metazoa</taxon>
        <taxon>Chordata</taxon>
        <taxon>Craniata</taxon>
        <taxon>Vertebrata</taxon>
        <taxon>Euteleostomi</taxon>
        <taxon>Amphibia</taxon>
        <taxon>Batrachia</taxon>
        <taxon>Anura</taxon>
        <taxon>Pipoidea</taxon>
        <taxon>Pipidae</taxon>
        <taxon>Xenopodinae</taxon>
        <taxon>Xenopus</taxon>
        <taxon>Xenopus</taxon>
    </lineage>
</organism>
<feature type="transmembrane region" description="Helical" evidence="1">
    <location>
        <begin position="52"/>
        <end position="68"/>
    </location>
</feature>
<gene>
    <name evidence="2" type="ORF">XELAEV_18030205mg</name>
</gene>
<evidence type="ECO:0000256" key="1">
    <source>
        <dbReference type="SAM" id="Phobius"/>
    </source>
</evidence>
<accession>A0A974CUN6</accession>
<dbReference type="Proteomes" id="UP000694892">
    <property type="component" value="Chromosome 5S"/>
</dbReference>
<sequence>MSRVPAGKTNRRTRGEKPPWYHVLCLNLGLSSDIVSSNSIQASSFVLYSEKPPLSLFFFLLLFPFFFSPPPPL</sequence>
<keyword evidence="1" id="KW-1133">Transmembrane helix</keyword>
<keyword evidence="1" id="KW-0812">Transmembrane</keyword>
<name>A0A974CUN6_XENLA</name>